<keyword evidence="3 5" id="KW-1133">Transmembrane helix</keyword>
<feature type="transmembrane region" description="Helical" evidence="5">
    <location>
        <begin position="181"/>
        <end position="199"/>
    </location>
</feature>
<dbReference type="InterPro" id="IPR049453">
    <property type="entry name" value="Memb_transporter_dom"/>
</dbReference>
<feature type="transmembrane region" description="Helical" evidence="5">
    <location>
        <begin position="72"/>
        <end position="91"/>
    </location>
</feature>
<evidence type="ECO:0000259" key="6">
    <source>
        <dbReference type="Pfam" id="PF13515"/>
    </source>
</evidence>
<dbReference type="RefSeq" id="WP_096031425.1">
    <property type="nucleotide sequence ID" value="NZ_FCOJ02000011.1"/>
</dbReference>
<dbReference type="Proteomes" id="UP000054596">
    <property type="component" value="Unassembled WGS sequence"/>
</dbReference>
<keyword evidence="8" id="KW-1185">Reference proteome</keyword>
<keyword evidence="2 5" id="KW-0812">Transmembrane</keyword>
<dbReference type="EMBL" id="FCOJ02000011">
    <property type="protein sequence ID" value="SAK54830.1"/>
    <property type="molecule type" value="Genomic_DNA"/>
</dbReference>
<feature type="transmembrane region" description="Helical" evidence="5">
    <location>
        <begin position="324"/>
        <end position="343"/>
    </location>
</feature>
<reference evidence="7" key="1">
    <citation type="submission" date="2016-01" db="EMBL/GenBank/DDBJ databases">
        <authorList>
            <person name="Peeters C."/>
        </authorList>
    </citation>
    <scope>NUCLEOTIDE SEQUENCE [LARGE SCALE GENOMIC DNA]</scope>
    <source>
        <strain evidence="7">LMG 29325</strain>
    </source>
</reference>
<feature type="transmembrane region" description="Helical" evidence="5">
    <location>
        <begin position="355"/>
        <end position="374"/>
    </location>
</feature>
<keyword evidence="4 5" id="KW-0472">Membrane</keyword>
<dbReference type="Pfam" id="PF13515">
    <property type="entry name" value="FUSC_2"/>
    <property type="match status" value="1"/>
</dbReference>
<feature type="transmembrane region" description="Helical" evidence="5">
    <location>
        <begin position="103"/>
        <end position="123"/>
    </location>
</feature>
<evidence type="ECO:0000256" key="2">
    <source>
        <dbReference type="ARBA" id="ARBA00022692"/>
    </source>
</evidence>
<comment type="caution">
    <text evidence="7">The sequence shown here is derived from an EMBL/GenBank/DDBJ whole genome shotgun (WGS) entry which is preliminary data.</text>
</comment>
<dbReference type="GO" id="GO:0016020">
    <property type="term" value="C:membrane"/>
    <property type="evidence" value="ECO:0007669"/>
    <property type="project" value="UniProtKB-SubCell"/>
</dbReference>
<comment type="subcellular location">
    <subcellularLocation>
        <location evidence="1">Membrane</location>
        <topology evidence="1">Multi-pass membrane protein</topology>
    </subcellularLocation>
</comment>
<feature type="transmembrane region" description="Helical" evidence="5">
    <location>
        <begin position="278"/>
        <end position="295"/>
    </location>
</feature>
<dbReference type="STRING" id="1777143.AWB82_02022"/>
<feature type="transmembrane region" description="Helical" evidence="5">
    <location>
        <begin position="301"/>
        <end position="317"/>
    </location>
</feature>
<organism evidence="7 8">
    <name type="scientific">Caballeronia glebae</name>
    <dbReference type="NCBI Taxonomy" id="1777143"/>
    <lineage>
        <taxon>Bacteria</taxon>
        <taxon>Pseudomonadati</taxon>
        <taxon>Pseudomonadota</taxon>
        <taxon>Betaproteobacteria</taxon>
        <taxon>Burkholderiales</taxon>
        <taxon>Burkholderiaceae</taxon>
        <taxon>Caballeronia</taxon>
    </lineage>
</organism>
<sequence length="376" mass="39377">MDDEQHIGDAKTRLADSSLTIARTLVHRVQAALAWLDRVDPGTHRRIKGLRLVTAYGLAAALGALQDVTQSVPASVSVGALAGGFALWASVSEARTTRFESSRDLLVLCVAAAFGAFTFTLFAPMLREFGRGGAELILVTGAFLAGYLKRFGMTGAGVGSQLYIGQLLAYGMDLRPGDSSAILLALLIGMLAAIVPRVLSGPAEHPVVLPALASEPAFGRYGISPAFAMGLQAACGALVVVALNRAFGLAESAWAITACVYVVATSAVGTAERVRRRIYGTLVGVPIGIVCLPLAEHWPLVVWMLSAFAMIAYAMALPERYDIACGAFAFVLIVTLAASGVHSVELLTARAWETLLGGALGLVASRVVFPLRVVRA</sequence>
<protein>
    <recommendedName>
        <fullName evidence="6">Integral membrane bound transporter domain-containing protein</fullName>
    </recommendedName>
</protein>
<evidence type="ECO:0000256" key="5">
    <source>
        <dbReference type="SAM" id="Phobius"/>
    </source>
</evidence>
<gene>
    <name evidence="7" type="ORF">AWB82_02022</name>
</gene>
<evidence type="ECO:0000313" key="7">
    <source>
        <dbReference type="EMBL" id="SAK54830.1"/>
    </source>
</evidence>
<evidence type="ECO:0000256" key="4">
    <source>
        <dbReference type="ARBA" id="ARBA00023136"/>
    </source>
</evidence>
<dbReference type="OrthoDB" id="8635841at2"/>
<feature type="transmembrane region" description="Helical" evidence="5">
    <location>
        <begin position="129"/>
        <end position="148"/>
    </location>
</feature>
<evidence type="ECO:0000256" key="1">
    <source>
        <dbReference type="ARBA" id="ARBA00004141"/>
    </source>
</evidence>
<dbReference type="AlphaFoldDB" id="A0A158AAQ3"/>
<feature type="domain" description="Integral membrane bound transporter" evidence="6">
    <location>
        <begin position="241"/>
        <end position="363"/>
    </location>
</feature>
<evidence type="ECO:0000313" key="8">
    <source>
        <dbReference type="Proteomes" id="UP000054596"/>
    </source>
</evidence>
<name>A0A158AAQ3_9BURK</name>
<proteinExistence type="predicted"/>
<evidence type="ECO:0000256" key="3">
    <source>
        <dbReference type="ARBA" id="ARBA00022989"/>
    </source>
</evidence>
<accession>A0A158AAQ3</accession>